<dbReference type="Pfam" id="PF14808">
    <property type="entry name" value="TMEM164"/>
    <property type="match status" value="1"/>
</dbReference>
<name>A0A2S0NJ63_9MOLU</name>
<feature type="transmembrane region" description="Helical" evidence="1">
    <location>
        <begin position="116"/>
        <end position="133"/>
    </location>
</feature>
<feature type="transmembrane region" description="Helical" evidence="1">
    <location>
        <begin position="153"/>
        <end position="170"/>
    </location>
</feature>
<reference evidence="3" key="1">
    <citation type="submission" date="2018-02" db="EMBL/GenBank/DDBJ databases">
        <title>Firefly genomes illuminate parallel origins of bioluminescence in beetles.</title>
        <authorList>
            <person name="Fallon T.R."/>
            <person name="Lower S.E.S."/>
            <person name="Behringer M."/>
            <person name="Weng J.-K."/>
        </authorList>
    </citation>
    <scope>NUCLEOTIDE SEQUENCE [LARGE SCALE GENOMIC DNA]</scope>
</reference>
<evidence type="ECO:0000256" key="1">
    <source>
        <dbReference type="SAM" id="Phobius"/>
    </source>
</evidence>
<keyword evidence="1" id="KW-0812">Transmembrane</keyword>
<dbReference type="AlphaFoldDB" id="A0A2S0NJ63"/>
<keyword evidence="1" id="KW-0472">Membrane</keyword>
<feature type="transmembrane region" description="Helical" evidence="1">
    <location>
        <begin position="217"/>
        <end position="239"/>
    </location>
</feature>
<dbReference type="Proteomes" id="UP000239250">
    <property type="component" value="Chromosome"/>
</dbReference>
<organism evidence="2 3">
    <name type="scientific">Williamsoniiplasma luminosum</name>
    <dbReference type="NCBI Taxonomy" id="214888"/>
    <lineage>
        <taxon>Bacteria</taxon>
        <taxon>Bacillati</taxon>
        <taxon>Mycoplasmatota</taxon>
        <taxon>Mollicutes</taxon>
        <taxon>Entomoplasmatales</taxon>
        <taxon>Williamsoniiplasma</taxon>
    </lineage>
</organism>
<evidence type="ECO:0000313" key="3">
    <source>
        <dbReference type="Proteomes" id="UP000239250"/>
    </source>
</evidence>
<protein>
    <recommendedName>
        <fullName evidence="4">TIGR02206 family membrane protein</fullName>
    </recommendedName>
</protein>
<dbReference type="EMBL" id="CP027019">
    <property type="protein sequence ID" value="AVP49060.1"/>
    <property type="molecule type" value="Genomic_DNA"/>
</dbReference>
<evidence type="ECO:0000313" key="2">
    <source>
        <dbReference type="EMBL" id="AVP49060.1"/>
    </source>
</evidence>
<feature type="transmembrane region" description="Helical" evidence="1">
    <location>
        <begin position="35"/>
        <end position="54"/>
    </location>
</feature>
<proteinExistence type="predicted"/>
<dbReference type="RefSeq" id="WP_303662407.1">
    <property type="nucleotide sequence ID" value="NZ_CP027019.1"/>
</dbReference>
<keyword evidence="1" id="KW-1133">Transmembrane helix</keyword>
<gene>
    <name evidence="2" type="ORF">C5T88_00470</name>
</gene>
<feature type="transmembrane region" description="Helical" evidence="1">
    <location>
        <begin position="7"/>
        <end position="29"/>
    </location>
</feature>
<accession>A0A2S0NJ63</accession>
<evidence type="ECO:0008006" key="4">
    <source>
        <dbReference type="Google" id="ProtNLM"/>
    </source>
</evidence>
<sequence length="282" mass="32709">MNHIPEYVVAVIVSIIFISSLFIFHKFWAKTTKTIWVRLIFGVWMLGNQIYTTIWNGHFDLELCHLIGWSTALLMLFPTKFQVDIFLPLVFVGPGLSILGGIVGDGAEFGFNQFRYYNYYYGHLTMIIGYLYIYLYDYTGARLIWKSMQRSSLFGLMLLTFVMVINMALIPDGHSPLQGIDPNLSHSQLDAYWGVNYIFGHLSYNIGVGHWSLLNQYFIVMYAIGPMFVILAWIIIYFARPIYVNRGSEKLKFNIYEDILGIKTTKPRSKHNDERFSLNINI</sequence>
<feature type="transmembrane region" description="Helical" evidence="1">
    <location>
        <begin position="85"/>
        <end position="104"/>
    </location>
</feature>